<keyword evidence="3" id="KW-0238">DNA-binding</keyword>
<dbReference type="InterPro" id="IPR051089">
    <property type="entry name" value="prtT"/>
</dbReference>
<dbReference type="GO" id="GO:0000981">
    <property type="term" value="F:DNA-binding transcription factor activity, RNA polymerase II-specific"/>
    <property type="evidence" value="ECO:0007669"/>
    <property type="project" value="TreeGrafter"/>
</dbReference>
<dbReference type="GO" id="GO:0000976">
    <property type="term" value="F:transcription cis-regulatory region binding"/>
    <property type="evidence" value="ECO:0007669"/>
    <property type="project" value="TreeGrafter"/>
</dbReference>
<evidence type="ECO:0000256" key="6">
    <source>
        <dbReference type="SAM" id="MobiDB-lite"/>
    </source>
</evidence>
<comment type="subcellular location">
    <subcellularLocation>
        <location evidence="1">Nucleus</location>
    </subcellularLocation>
</comment>
<proteinExistence type="predicted"/>
<feature type="region of interest" description="Disordered" evidence="6">
    <location>
        <begin position="127"/>
        <end position="157"/>
    </location>
</feature>
<evidence type="ECO:0000313" key="9">
    <source>
        <dbReference type="Proteomes" id="UP000266272"/>
    </source>
</evidence>
<feature type="domain" description="Xylanolytic transcriptional activator regulatory" evidence="7">
    <location>
        <begin position="289"/>
        <end position="402"/>
    </location>
</feature>
<accession>A0A395NQ68</accession>
<name>A0A395NQ68_TRIAR</name>
<dbReference type="STRING" id="490622.A0A395NQ68"/>
<dbReference type="GO" id="GO:0008270">
    <property type="term" value="F:zinc ion binding"/>
    <property type="evidence" value="ECO:0007669"/>
    <property type="project" value="InterPro"/>
</dbReference>
<gene>
    <name evidence="8" type="ORF">TARUN_4024</name>
</gene>
<dbReference type="OrthoDB" id="3429912at2759"/>
<evidence type="ECO:0000313" key="8">
    <source>
        <dbReference type="EMBL" id="RFU78196.1"/>
    </source>
</evidence>
<evidence type="ECO:0000259" key="7">
    <source>
        <dbReference type="SMART" id="SM00906"/>
    </source>
</evidence>
<dbReference type="EMBL" id="PXOA01000228">
    <property type="protein sequence ID" value="RFU78196.1"/>
    <property type="molecule type" value="Genomic_DNA"/>
</dbReference>
<protein>
    <submittedName>
        <fullName evidence="8">Znii2cys6 transcription factor</fullName>
    </submittedName>
</protein>
<reference evidence="8 9" key="1">
    <citation type="journal article" date="2018" name="PLoS Pathog.">
        <title>Evolution of structural diversity of trichothecenes, a family of toxins produced by plant pathogenic and entomopathogenic fungi.</title>
        <authorList>
            <person name="Proctor R.H."/>
            <person name="McCormick S.P."/>
            <person name="Kim H.S."/>
            <person name="Cardoza R.E."/>
            <person name="Stanley A.M."/>
            <person name="Lindo L."/>
            <person name="Kelly A."/>
            <person name="Brown D.W."/>
            <person name="Lee T."/>
            <person name="Vaughan M.M."/>
            <person name="Alexander N.J."/>
            <person name="Busman M."/>
            <person name="Gutierrez S."/>
        </authorList>
    </citation>
    <scope>NUCLEOTIDE SEQUENCE [LARGE SCALE GENOMIC DNA]</scope>
    <source>
        <strain evidence="8 9">IBT 40837</strain>
    </source>
</reference>
<dbReference type="CDD" id="cd12148">
    <property type="entry name" value="fungal_TF_MHR"/>
    <property type="match status" value="1"/>
</dbReference>
<dbReference type="GO" id="GO:0005634">
    <property type="term" value="C:nucleus"/>
    <property type="evidence" value="ECO:0007669"/>
    <property type="project" value="UniProtKB-SubCell"/>
</dbReference>
<evidence type="ECO:0000256" key="5">
    <source>
        <dbReference type="ARBA" id="ARBA00023242"/>
    </source>
</evidence>
<keyword evidence="2" id="KW-0805">Transcription regulation</keyword>
<dbReference type="InterPro" id="IPR007219">
    <property type="entry name" value="XnlR_reg_dom"/>
</dbReference>
<evidence type="ECO:0000256" key="3">
    <source>
        <dbReference type="ARBA" id="ARBA00023125"/>
    </source>
</evidence>
<organism evidence="8 9">
    <name type="scientific">Trichoderma arundinaceum</name>
    <dbReference type="NCBI Taxonomy" id="490622"/>
    <lineage>
        <taxon>Eukaryota</taxon>
        <taxon>Fungi</taxon>
        <taxon>Dikarya</taxon>
        <taxon>Ascomycota</taxon>
        <taxon>Pezizomycotina</taxon>
        <taxon>Sordariomycetes</taxon>
        <taxon>Hypocreomycetidae</taxon>
        <taxon>Hypocreales</taxon>
        <taxon>Hypocreaceae</taxon>
        <taxon>Trichoderma</taxon>
    </lineage>
</organism>
<feature type="compositionally biased region" description="Acidic residues" evidence="6">
    <location>
        <begin position="75"/>
        <end position="90"/>
    </location>
</feature>
<feature type="region of interest" description="Disordered" evidence="6">
    <location>
        <begin position="55"/>
        <end position="95"/>
    </location>
</feature>
<dbReference type="PANTHER" id="PTHR31845:SF17">
    <property type="entry name" value="ZN(II)2CYS6 TRANSCRIPTION FACTOR (EUROFUNG)"/>
    <property type="match status" value="1"/>
</dbReference>
<keyword evidence="4" id="KW-0804">Transcription</keyword>
<keyword evidence="5" id="KW-0539">Nucleus</keyword>
<evidence type="ECO:0000256" key="4">
    <source>
        <dbReference type="ARBA" id="ARBA00023163"/>
    </source>
</evidence>
<dbReference type="PANTHER" id="PTHR31845">
    <property type="entry name" value="FINGER DOMAIN PROTEIN, PUTATIVE-RELATED"/>
    <property type="match status" value="1"/>
</dbReference>
<dbReference type="GO" id="GO:0006351">
    <property type="term" value="P:DNA-templated transcription"/>
    <property type="evidence" value="ECO:0007669"/>
    <property type="project" value="InterPro"/>
</dbReference>
<dbReference type="SMART" id="SM00906">
    <property type="entry name" value="Fungal_trans"/>
    <property type="match status" value="1"/>
</dbReference>
<dbReference type="AlphaFoldDB" id="A0A395NQ68"/>
<comment type="caution">
    <text evidence="8">The sequence shown here is derived from an EMBL/GenBank/DDBJ whole genome shotgun (WGS) entry which is preliminary data.</text>
</comment>
<feature type="compositionally biased region" description="Polar residues" evidence="6">
    <location>
        <begin position="599"/>
        <end position="621"/>
    </location>
</feature>
<keyword evidence="9" id="KW-1185">Reference proteome</keyword>
<evidence type="ECO:0000256" key="2">
    <source>
        <dbReference type="ARBA" id="ARBA00023015"/>
    </source>
</evidence>
<dbReference type="Proteomes" id="UP000266272">
    <property type="component" value="Unassembled WGS sequence"/>
</dbReference>
<feature type="region of interest" description="Disordered" evidence="6">
    <location>
        <begin position="599"/>
        <end position="628"/>
    </location>
</feature>
<feature type="compositionally biased region" description="Basic and acidic residues" evidence="6">
    <location>
        <begin position="143"/>
        <end position="156"/>
    </location>
</feature>
<sequence length="691" mass="76930">MRRAGRPAFGVRKRVGLEKALYQIQQAVKRVKSGEPRGADDRNLVASLRHLLDDVDASEDAAEHSSRQGSRSNTQEEEGGSTSSDEEDNDSAGQRSMADFVQRTEESLAIDDAENPLQLLARASYFHPPSDRRNHRNSPQNPRQHDSSSSKTDPETARVQQFFSQAKVKLDIGEDLDPVDLGLVTMDEAESLFNYFYSKLVHTRWGLSPRVHTAAYTRSRSAFLFTTVMAASTLFMPTAGPLSKRLFNHVKMLAQKVTNDKYKSVEIVLAFMTHIPWIFPGDHTMDDETCMYISMATTIAFDLSLHKVLMPMDVLESGSTTVSRGECLDPRVALAIDGFPDVDPWSEQGQLLLRARERCYISLFVVERGMALARGRPFMIPITRNIKDCDTWHRSPIADEQDGPVASMAVMRRNLDGLFNTVRALCDGSQNSNSDGSLVARSIQGSIERFFDQWLAEWGLMIGLGPERRLPPYVDILVAHTRLSTYGRIINHPTAPVEVRIFFRTAGLSAALNVMRAAIQGESQLQSMPNNTAIMISFAACFALNVSTYAPDGSGLAPSIRRLIEEAIGVLERIGTVTAHRNGLSVLYGKHLRHLLRISGSSKSNRPPKAQRTTPSSTEPMQETPPALPSSFMDQQVLWPDMVQFSTMSDDQIAQVLNQPGNVFEPSFGGNMSWEDMNNFDWLNWPAFNAS</sequence>
<evidence type="ECO:0000256" key="1">
    <source>
        <dbReference type="ARBA" id="ARBA00004123"/>
    </source>
</evidence>